<sequence>MHQSIISILTGCLCVCTVTISTSTSSTTATSSTPWTSAASSLETLSGSELPTSTTQSVIGSITPTNTLPSTSTADPTSKVETTSDVLTPTIIHTPTTTQLSTGTAEMATVKDTTNTETSVNPTTHLETSTSLTSDTEAAVIPTIISEATTTETFVTPTINLETTTRLTTNTDTSATHTIHSETTMPDTETVPTAYTGTTESNTTYSDTTNQTTTKTESTTISTIYSTNKQTTASPPTANTNTTDTLTINSETTTGPTTEAIMYNMTILHTTTVPTVITGTTDIHTTNTDTTTETTTYTETTVTRIKTETITTVDRSTSTQPVITTPSSMSPSVTSMSIGPSSTTAIFECYNVTELFNGNVTISADGKFAIYTCHDGYRLNGSELRTCANGTWSGYDPSCLENCKIPLTFANGNVSLSASNTSATFTCIPGFVLNGSSQMTCGDGNWSAAIPTCHRKVCGNLTDPENGRLIQNGLLYESMVNYTCNNGYYIVGTWTRTCLESGLWSGQTPRCAKVAVSTCTCKYYTDIWGVIWYESLCGQTQWSQCPKGSSGNYTRQCDSKGVWVNLTNTCIREAINNIASTLNALSVTHVNASAIVDVLNTMTAATNTTTSVKLTQGEVSKLADSLSKVADILKSSPRTVNITTSMTQDFLTSTSNLLGEKETWKTMNKSGTNDGGKILKAVDTLTDVLRKRFEADSTINKTFSTTNIALELLNITGNEAIKFPGGEFAYTPAWLESTKTAITFQPGNLSASFATGVLYRNMSDILTTHSSNDSDYTEIRGQVVAFSVSETSVNLTKNITIQIEHFS</sequence>
<keyword evidence="3" id="KW-0677">Repeat</keyword>
<feature type="domain" description="Sushi" evidence="10">
    <location>
        <begin position="456"/>
        <end position="513"/>
    </location>
</feature>
<keyword evidence="1 6" id="KW-0768">Sushi</keyword>
<feature type="domain" description="Sushi" evidence="10">
    <location>
        <begin position="401"/>
        <end position="455"/>
    </location>
</feature>
<keyword evidence="2 8" id="KW-0732">Signal</keyword>
<gene>
    <name evidence="11" type="ORF">DPMN_054595</name>
</gene>
<feature type="compositionally biased region" description="Low complexity" evidence="7">
    <location>
        <begin position="25"/>
        <end position="41"/>
    </location>
</feature>
<organism evidence="11 12">
    <name type="scientific">Dreissena polymorpha</name>
    <name type="common">Zebra mussel</name>
    <name type="synonym">Mytilus polymorpha</name>
    <dbReference type="NCBI Taxonomy" id="45954"/>
    <lineage>
        <taxon>Eukaryota</taxon>
        <taxon>Metazoa</taxon>
        <taxon>Spiralia</taxon>
        <taxon>Lophotrochozoa</taxon>
        <taxon>Mollusca</taxon>
        <taxon>Bivalvia</taxon>
        <taxon>Autobranchia</taxon>
        <taxon>Heteroconchia</taxon>
        <taxon>Euheterodonta</taxon>
        <taxon>Imparidentia</taxon>
        <taxon>Neoheterodontei</taxon>
        <taxon>Myida</taxon>
        <taxon>Dreissenoidea</taxon>
        <taxon>Dreissenidae</taxon>
        <taxon>Dreissena</taxon>
    </lineage>
</organism>
<dbReference type="AlphaFoldDB" id="A0A9D4HRQ5"/>
<evidence type="ECO:0000313" key="11">
    <source>
        <dbReference type="EMBL" id="KAH3728636.1"/>
    </source>
</evidence>
<dbReference type="PANTHER" id="PTHR46393:SF7">
    <property type="entry name" value="COMPLEMENT C2"/>
    <property type="match status" value="1"/>
</dbReference>
<dbReference type="CDD" id="cd00033">
    <property type="entry name" value="CCP"/>
    <property type="match status" value="3"/>
</dbReference>
<dbReference type="InterPro" id="IPR000436">
    <property type="entry name" value="Sushi_SCR_CCP_dom"/>
</dbReference>
<dbReference type="SUPFAM" id="SSF111418">
    <property type="entry name" value="Hormone receptor domain"/>
    <property type="match status" value="1"/>
</dbReference>
<feature type="compositionally biased region" description="Polar residues" evidence="7">
    <location>
        <begin position="42"/>
        <end position="83"/>
    </location>
</feature>
<dbReference type="InterPro" id="IPR001879">
    <property type="entry name" value="GPCR_2_extracellular_dom"/>
</dbReference>
<dbReference type="SUPFAM" id="SSF57535">
    <property type="entry name" value="Complement control module/SCR domain"/>
    <property type="match status" value="3"/>
</dbReference>
<dbReference type="InterPro" id="IPR035976">
    <property type="entry name" value="Sushi/SCR/CCP_sf"/>
</dbReference>
<dbReference type="PROSITE" id="PS50227">
    <property type="entry name" value="G_PROTEIN_RECEP_F2_3"/>
    <property type="match status" value="1"/>
</dbReference>
<feature type="chain" id="PRO_5039172744" evidence="8">
    <location>
        <begin position="22"/>
        <end position="807"/>
    </location>
</feature>
<keyword evidence="12" id="KW-1185">Reference proteome</keyword>
<comment type="caution">
    <text evidence="11">The sequence shown here is derived from an EMBL/GenBank/DDBJ whole genome shotgun (WGS) entry which is preliminary data.</text>
</comment>
<evidence type="ECO:0000256" key="3">
    <source>
        <dbReference type="ARBA" id="ARBA00022737"/>
    </source>
</evidence>
<dbReference type="Gene3D" id="1.25.40.610">
    <property type="match status" value="1"/>
</dbReference>
<name>A0A9D4HRQ5_DREPO</name>
<feature type="region of interest" description="Disordered" evidence="7">
    <location>
        <begin position="312"/>
        <end position="335"/>
    </location>
</feature>
<feature type="domain" description="G-protein coupled receptors family 2 profile 1" evidence="9">
    <location>
        <begin position="497"/>
        <end position="563"/>
    </location>
</feature>
<feature type="compositionally biased region" description="Low complexity" evidence="7">
    <location>
        <begin position="321"/>
        <end position="335"/>
    </location>
</feature>
<keyword evidence="5" id="KW-0325">Glycoprotein</keyword>
<accession>A0A9D4HRQ5</accession>
<reference evidence="11" key="2">
    <citation type="submission" date="2020-11" db="EMBL/GenBank/DDBJ databases">
        <authorList>
            <person name="McCartney M.A."/>
            <person name="Auch B."/>
            <person name="Kono T."/>
            <person name="Mallez S."/>
            <person name="Becker A."/>
            <person name="Gohl D.M."/>
            <person name="Silverstein K.A.T."/>
            <person name="Koren S."/>
            <person name="Bechman K.B."/>
            <person name="Herman A."/>
            <person name="Abrahante J.E."/>
            <person name="Garbe J."/>
        </authorList>
    </citation>
    <scope>NUCLEOTIDE SEQUENCE</scope>
    <source>
        <strain evidence="11">Duluth1</strain>
        <tissue evidence="11">Whole animal</tissue>
    </source>
</reference>
<evidence type="ECO:0000256" key="7">
    <source>
        <dbReference type="SAM" id="MobiDB-lite"/>
    </source>
</evidence>
<feature type="compositionally biased region" description="Low complexity" evidence="7">
    <location>
        <begin position="193"/>
        <end position="214"/>
    </location>
</feature>
<evidence type="ECO:0000256" key="1">
    <source>
        <dbReference type="ARBA" id="ARBA00022659"/>
    </source>
</evidence>
<dbReference type="Proteomes" id="UP000828390">
    <property type="component" value="Unassembled WGS sequence"/>
</dbReference>
<feature type="region of interest" description="Disordered" evidence="7">
    <location>
        <begin position="229"/>
        <end position="253"/>
    </location>
</feature>
<dbReference type="PROSITE" id="PS50923">
    <property type="entry name" value="SUSHI"/>
    <property type="match status" value="2"/>
</dbReference>
<evidence type="ECO:0000256" key="2">
    <source>
        <dbReference type="ARBA" id="ARBA00022729"/>
    </source>
</evidence>
<feature type="non-terminal residue" evidence="11">
    <location>
        <position position="807"/>
    </location>
</feature>
<dbReference type="Gene3D" id="2.10.70.10">
    <property type="entry name" value="Complement Module, domain 1"/>
    <property type="match status" value="3"/>
</dbReference>
<dbReference type="SMART" id="SM00032">
    <property type="entry name" value="CCP"/>
    <property type="match status" value="3"/>
</dbReference>
<proteinExistence type="predicted"/>
<dbReference type="Pfam" id="PF00084">
    <property type="entry name" value="Sushi"/>
    <property type="match status" value="3"/>
</dbReference>
<feature type="region of interest" description="Disordered" evidence="7">
    <location>
        <begin position="25"/>
        <end position="83"/>
    </location>
</feature>
<dbReference type="GO" id="GO:0004930">
    <property type="term" value="F:G protein-coupled receptor activity"/>
    <property type="evidence" value="ECO:0007669"/>
    <property type="project" value="InterPro"/>
</dbReference>
<dbReference type="InterPro" id="IPR036445">
    <property type="entry name" value="GPCR_2_extracell_dom_sf"/>
</dbReference>
<evidence type="ECO:0000313" key="12">
    <source>
        <dbReference type="Proteomes" id="UP000828390"/>
    </source>
</evidence>
<evidence type="ECO:0000256" key="6">
    <source>
        <dbReference type="PROSITE-ProRule" id="PRU00302"/>
    </source>
</evidence>
<feature type="signal peptide" evidence="8">
    <location>
        <begin position="1"/>
        <end position="21"/>
    </location>
</feature>
<evidence type="ECO:0000256" key="5">
    <source>
        <dbReference type="ARBA" id="ARBA00023180"/>
    </source>
</evidence>
<feature type="disulfide bond" evidence="6">
    <location>
        <begin position="484"/>
        <end position="511"/>
    </location>
</feature>
<evidence type="ECO:0000259" key="10">
    <source>
        <dbReference type="PROSITE" id="PS50923"/>
    </source>
</evidence>
<keyword evidence="4 6" id="KW-1015">Disulfide bond</keyword>
<evidence type="ECO:0000256" key="8">
    <source>
        <dbReference type="SAM" id="SignalP"/>
    </source>
</evidence>
<dbReference type="GO" id="GO:0016020">
    <property type="term" value="C:membrane"/>
    <property type="evidence" value="ECO:0007669"/>
    <property type="project" value="InterPro"/>
</dbReference>
<evidence type="ECO:0000256" key="4">
    <source>
        <dbReference type="ARBA" id="ARBA00023157"/>
    </source>
</evidence>
<feature type="region of interest" description="Disordered" evidence="7">
    <location>
        <begin position="185"/>
        <end position="214"/>
    </location>
</feature>
<evidence type="ECO:0000259" key="9">
    <source>
        <dbReference type="PROSITE" id="PS50227"/>
    </source>
</evidence>
<reference evidence="11" key="1">
    <citation type="journal article" date="2019" name="bioRxiv">
        <title>The Genome of the Zebra Mussel, Dreissena polymorpha: A Resource for Invasive Species Research.</title>
        <authorList>
            <person name="McCartney M.A."/>
            <person name="Auch B."/>
            <person name="Kono T."/>
            <person name="Mallez S."/>
            <person name="Zhang Y."/>
            <person name="Obille A."/>
            <person name="Becker A."/>
            <person name="Abrahante J.E."/>
            <person name="Garbe J."/>
            <person name="Badalamenti J.P."/>
            <person name="Herman A."/>
            <person name="Mangelson H."/>
            <person name="Liachko I."/>
            <person name="Sullivan S."/>
            <person name="Sone E.D."/>
            <person name="Koren S."/>
            <person name="Silverstein K.A.T."/>
            <person name="Beckman K.B."/>
            <person name="Gohl D.M."/>
        </authorList>
    </citation>
    <scope>NUCLEOTIDE SEQUENCE</scope>
    <source>
        <strain evidence="11">Duluth1</strain>
        <tissue evidence="11">Whole animal</tissue>
    </source>
</reference>
<protein>
    <submittedName>
        <fullName evidence="11">Uncharacterized protein</fullName>
    </submittedName>
</protein>
<dbReference type="PANTHER" id="PTHR46393">
    <property type="entry name" value="SUSHI DOMAIN-CONTAINING PROTEIN"/>
    <property type="match status" value="1"/>
</dbReference>
<comment type="caution">
    <text evidence="6">Lacks conserved residue(s) required for the propagation of feature annotation.</text>
</comment>
<dbReference type="EMBL" id="JAIWYP010000012">
    <property type="protein sequence ID" value="KAH3728636.1"/>
    <property type="molecule type" value="Genomic_DNA"/>
</dbReference>